<name>A0A381ZRN4_9ZZZZ</name>
<evidence type="ECO:0000313" key="1">
    <source>
        <dbReference type="EMBL" id="SVA91631.1"/>
    </source>
</evidence>
<reference evidence="1" key="1">
    <citation type="submission" date="2018-05" db="EMBL/GenBank/DDBJ databases">
        <authorList>
            <person name="Lanie J.A."/>
            <person name="Ng W.-L."/>
            <person name="Kazmierczak K.M."/>
            <person name="Andrzejewski T.M."/>
            <person name="Davidsen T.M."/>
            <person name="Wayne K.J."/>
            <person name="Tettelin H."/>
            <person name="Glass J.I."/>
            <person name="Rusch D."/>
            <person name="Podicherti R."/>
            <person name="Tsui H.-C.T."/>
            <person name="Winkler M.E."/>
        </authorList>
    </citation>
    <scope>NUCLEOTIDE SEQUENCE</scope>
</reference>
<organism evidence="1">
    <name type="scientific">marine metagenome</name>
    <dbReference type="NCBI Taxonomy" id="408172"/>
    <lineage>
        <taxon>unclassified sequences</taxon>
        <taxon>metagenomes</taxon>
        <taxon>ecological metagenomes</taxon>
    </lineage>
</organism>
<dbReference type="PROSITE" id="PS50005">
    <property type="entry name" value="TPR"/>
    <property type="match status" value="4"/>
</dbReference>
<dbReference type="Pfam" id="PF00515">
    <property type="entry name" value="TPR_1"/>
    <property type="match status" value="1"/>
</dbReference>
<dbReference type="PROSITE" id="PS51257">
    <property type="entry name" value="PROKAR_LIPOPROTEIN"/>
    <property type="match status" value="1"/>
</dbReference>
<dbReference type="PANTHER" id="PTHR12558">
    <property type="entry name" value="CELL DIVISION CYCLE 16,23,27"/>
    <property type="match status" value="1"/>
</dbReference>
<dbReference type="InterPro" id="IPR019734">
    <property type="entry name" value="TPR_rpt"/>
</dbReference>
<dbReference type="SUPFAM" id="SSF48452">
    <property type="entry name" value="TPR-like"/>
    <property type="match status" value="2"/>
</dbReference>
<dbReference type="PROSITE" id="PS50293">
    <property type="entry name" value="TPR_REGION"/>
    <property type="match status" value="1"/>
</dbReference>
<sequence>MFNKKILFFSSLLTLVLVFIACSSQEYTTAKLAIQQSDFEKAEEWLPKAMAVEPDNPEIPIVMAVEVNARKSEWKKMNEMFEKAMAINPEKEIEVQAKFRTVKEAVSNYRSYYWAKEFNLGVEQFKKIQDDPDNKLEYLDLAITHFENAALIDPMDANTFITLAKSYLDKGDKDAAKNAALTAVERNPENFDANFSAGQILGRVGTSSENILPYYEKATRIEPSNSKVLRELAGMYYDLDQKEKSIEVFENAIANEEDKIVKADLYFNLGVIYNQIQNYEEAEKAFDEAFFLNEDDYEAALGMAVSYEGLGDKYLNGDDGFEKDLNEAARWYRKAEKKIKSVMIIDMDNRDKYKKTLEIIRYKKDMAEGY</sequence>
<protein>
    <submittedName>
        <fullName evidence="1">Uncharacterized protein</fullName>
    </submittedName>
</protein>
<dbReference type="InterPro" id="IPR011990">
    <property type="entry name" value="TPR-like_helical_dom_sf"/>
</dbReference>
<dbReference type="SMART" id="SM00671">
    <property type="entry name" value="SEL1"/>
    <property type="match status" value="2"/>
</dbReference>
<dbReference type="Pfam" id="PF13432">
    <property type="entry name" value="TPR_16"/>
    <property type="match status" value="1"/>
</dbReference>
<proteinExistence type="predicted"/>
<accession>A0A381ZRN4</accession>
<dbReference type="Gene3D" id="1.25.40.10">
    <property type="entry name" value="Tetratricopeptide repeat domain"/>
    <property type="match status" value="3"/>
</dbReference>
<dbReference type="EMBL" id="UINC01022303">
    <property type="protein sequence ID" value="SVA91631.1"/>
    <property type="molecule type" value="Genomic_DNA"/>
</dbReference>
<gene>
    <name evidence="1" type="ORF">METZ01_LOCUS144485</name>
</gene>
<dbReference type="PANTHER" id="PTHR12558:SF13">
    <property type="entry name" value="CELL DIVISION CYCLE PROTEIN 27 HOMOLOG"/>
    <property type="match status" value="1"/>
</dbReference>
<dbReference type="InterPro" id="IPR006597">
    <property type="entry name" value="Sel1-like"/>
</dbReference>
<dbReference type="SMART" id="SM00028">
    <property type="entry name" value="TPR"/>
    <property type="match status" value="4"/>
</dbReference>
<dbReference type="AlphaFoldDB" id="A0A381ZRN4"/>